<evidence type="ECO:0000256" key="1">
    <source>
        <dbReference type="SAM" id="Phobius"/>
    </source>
</evidence>
<sequence>MAICPLAVDWGNAADWAAVAVAAAGAVAVWLVSKAANRTAKASHELAEQLKRRDDEIRSADRTVLTTLIYGEIQSAKLAYEELLEELVQDESFDWAVGSEKTLQLVAQLSKGPPLARTKESSQRLNLLPIALGEQIARGISMTELCALNSESLLRARSREAQQEAFDILVSSIDGARIAFTAAHIRIKELVG</sequence>
<comment type="caution">
    <text evidence="2">The sequence shown here is derived from an EMBL/GenBank/DDBJ whole genome shotgun (WGS) entry which is preliminary data.</text>
</comment>
<evidence type="ECO:0000313" key="3">
    <source>
        <dbReference type="Proteomes" id="UP001605261"/>
    </source>
</evidence>
<gene>
    <name evidence="2" type="ORF">ACEU0G_003854</name>
</gene>
<keyword evidence="1" id="KW-0812">Transmembrane</keyword>
<dbReference type="RefSeq" id="WP_394163677.1">
    <property type="nucleotide sequence ID" value="NZ_JBHGCJ010000008.1"/>
</dbReference>
<feature type="transmembrane region" description="Helical" evidence="1">
    <location>
        <begin position="16"/>
        <end position="33"/>
    </location>
</feature>
<keyword evidence="1" id="KW-0472">Membrane</keyword>
<reference evidence="2 3" key="1">
    <citation type="submission" date="2024-09" db="EMBL/GenBank/DDBJ databases">
        <authorList>
            <consortium name="All-Russian atlas of soil microorganisms"/>
            <consortium name="as a basis for the search for new antimicrobial producers and enzymes with unique properties"/>
            <person name="Sokolova E.A."/>
            <person name="Voronina E.N."/>
        </authorList>
    </citation>
    <scope>NUCLEOTIDE SEQUENCE [LARGE SCALE GENOMIC DNA]</scope>
    <source>
        <strain evidence="2 3">AF-22b-331.1</strain>
    </source>
</reference>
<name>A0ABW7CY04_9GAMM</name>
<accession>A0ABW7CY04</accession>
<evidence type="ECO:0000313" key="2">
    <source>
        <dbReference type="EMBL" id="MFG6109832.1"/>
    </source>
</evidence>
<keyword evidence="3" id="KW-1185">Reference proteome</keyword>
<dbReference type="EMBL" id="JBHGCJ010000008">
    <property type="protein sequence ID" value="MFG6109832.1"/>
    <property type="molecule type" value="Genomic_DNA"/>
</dbReference>
<organism evidence="2 3">
    <name type="scientific">Stenotrophomonas nematodicola</name>
    <dbReference type="NCBI Taxonomy" id="2656746"/>
    <lineage>
        <taxon>Bacteria</taxon>
        <taxon>Pseudomonadati</taxon>
        <taxon>Pseudomonadota</taxon>
        <taxon>Gammaproteobacteria</taxon>
        <taxon>Lysobacterales</taxon>
        <taxon>Lysobacteraceae</taxon>
        <taxon>Stenotrophomonas</taxon>
    </lineage>
</organism>
<proteinExistence type="predicted"/>
<dbReference type="Proteomes" id="UP001605261">
    <property type="component" value="Unassembled WGS sequence"/>
</dbReference>
<protein>
    <submittedName>
        <fullName evidence="2">Uncharacterized protein</fullName>
    </submittedName>
</protein>
<keyword evidence="1" id="KW-1133">Transmembrane helix</keyword>